<dbReference type="OrthoDB" id="434245at2759"/>
<dbReference type="CDD" id="cd17062">
    <property type="entry name" value="Ubl_NUB1"/>
    <property type="match status" value="1"/>
</dbReference>
<accession>A0A6P8PUP0</accession>
<dbReference type="Pfam" id="PF00627">
    <property type="entry name" value="UBA"/>
    <property type="match status" value="3"/>
</dbReference>
<name>A0A6P8PUP0_GEOSA</name>
<dbReference type="PANTHER" id="PTHR12948:SF3">
    <property type="entry name" value="NEDD8 ULTIMATE BUSTER 1"/>
    <property type="match status" value="1"/>
</dbReference>
<dbReference type="CTD" id="51667"/>
<feature type="domain" description="Ubiquitin-like" evidence="4">
    <location>
        <begin position="87"/>
        <end position="156"/>
    </location>
</feature>
<feature type="domain" description="UBA" evidence="3">
    <location>
        <begin position="491"/>
        <end position="531"/>
    </location>
</feature>
<dbReference type="KEGG" id="gsh:117354339"/>
<evidence type="ECO:0000256" key="1">
    <source>
        <dbReference type="SAM" id="Coils"/>
    </source>
</evidence>
<keyword evidence="1" id="KW-0175">Coiled coil</keyword>
<dbReference type="Pfam" id="PF18037">
    <property type="entry name" value="Ubiquitin_5"/>
    <property type="match status" value="1"/>
</dbReference>
<dbReference type="GeneID" id="117354339"/>
<evidence type="ECO:0000313" key="6">
    <source>
        <dbReference type="RefSeq" id="XP_033787584.1"/>
    </source>
</evidence>
<keyword evidence="5" id="KW-1185">Reference proteome</keyword>
<evidence type="ECO:0000313" key="7">
    <source>
        <dbReference type="RefSeq" id="XP_033787585.1"/>
    </source>
</evidence>
<feature type="compositionally biased region" description="Low complexity" evidence="2">
    <location>
        <begin position="550"/>
        <end position="565"/>
    </location>
</feature>
<evidence type="ECO:0000259" key="4">
    <source>
        <dbReference type="PROSITE" id="PS50053"/>
    </source>
</evidence>
<protein>
    <submittedName>
        <fullName evidence="6 7">NEDD8 ultimate buster 1 isoform X1</fullName>
    </submittedName>
</protein>
<dbReference type="InterPro" id="IPR039749">
    <property type="entry name" value="NUB1"/>
</dbReference>
<dbReference type="InterPro" id="IPR041207">
    <property type="entry name" value="NUB1_ubiquitin-like_dom"/>
</dbReference>
<dbReference type="Proteomes" id="UP000515159">
    <property type="component" value="Chromosome 2"/>
</dbReference>
<evidence type="ECO:0000259" key="3">
    <source>
        <dbReference type="PROSITE" id="PS50030"/>
    </source>
</evidence>
<feature type="domain" description="UBA" evidence="3">
    <location>
        <begin position="424"/>
        <end position="472"/>
    </location>
</feature>
<dbReference type="AlphaFoldDB" id="A0A6P8PUP0"/>
<dbReference type="Gene3D" id="3.10.20.90">
    <property type="entry name" value="Phosphatidylinositol 3-kinase Catalytic Subunit, Chain A, domain 1"/>
    <property type="match status" value="1"/>
</dbReference>
<dbReference type="InterPro" id="IPR029071">
    <property type="entry name" value="Ubiquitin-like_domsf"/>
</dbReference>
<feature type="region of interest" description="Disordered" evidence="2">
    <location>
        <begin position="540"/>
        <end position="572"/>
    </location>
</feature>
<dbReference type="PROSITE" id="PS50053">
    <property type="entry name" value="UBIQUITIN_2"/>
    <property type="match status" value="1"/>
</dbReference>
<dbReference type="PANTHER" id="PTHR12948">
    <property type="entry name" value="NEDD8 ULTIMATE BUSTER-1 BS4 PROTEIN"/>
    <property type="match status" value="1"/>
</dbReference>
<reference evidence="6 7" key="1">
    <citation type="submission" date="2025-04" db="UniProtKB">
        <authorList>
            <consortium name="RefSeq"/>
        </authorList>
    </citation>
    <scope>IDENTIFICATION</scope>
</reference>
<dbReference type="SUPFAM" id="SSF46934">
    <property type="entry name" value="UBA-like"/>
    <property type="match status" value="3"/>
</dbReference>
<dbReference type="InterPro" id="IPR009060">
    <property type="entry name" value="UBA-like_sf"/>
</dbReference>
<dbReference type="SUPFAM" id="SSF54236">
    <property type="entry name" value="Ubiquitin-like"/>
    <property type="match status" value="1"/>
</dbReference>
<dbReference type="RefSeq" id="XP_033787584.1">
    <property type="nucleotide sequence ID" value="XM_033931693.1"/>
</dbReference>
<dbReference type="PROSITE" id="PS50030">
    <property type="entry name" value="UBA"/>
    <property type="match status" value="3"/>
</dbReference>
<proteinExistence type="predicted"/>
<dbReference type="CDD" id="cd14291">
    <property type="entry name" value="UBA1_NUB1_like"/>
    <property type="match status" value="1"/>
</dbReference>
<gene>
    <name evidence="6 7" type="primary">NUB1</name>
</gene>
<dbReference type="InterPro" id="IPR000626">
    <property type="entry name" value="Ubiquitin-like_dom"/>
</dbReference>
<feature type="domain" description="UBA" evidence="3">
    <location>
        <begin position="376"/>
        <end position="416"/>
    </location>
</feature>
<organism evidence="5 6">
    <name type="scientific">Geotrypetes seraphini</name>
    <name type="common">Gaboon caecilian</name>
    <name type="synonym">Caecilia seraphini</name>
    <dbReference type="NCBI Taxonomy" id="260995"/>
    <lineage>
        <taxon>Eukaryota</taxon>
        <taxon>Metazoa</taxon>
        <taxon>Chordata</taxon>
        <taxon>Craniata</taxon>
        <taxon>Vertebrata</taxon>
        <taxon>Euteleostomi</taxon>
        <taxon>Amphibia</taxon>
        <taxon>Gymnophiona</taxon>
        <taxon>Geotrypetes</taxon>
    </lineage>
</organism>
<dbReference type="Gene3D" id="1.10.8.10">
    <property type="entry name" value="DNA helicase RuvA subunit, C-terminal domain"/>
    <property type="match status" value="3"/>
</dbReference>
<evidence type="ECO:0000313" key="5">
    <source>
        <dbReference type="Proteomes" id="UP000515159"/>
    </source>
</evidence>
<evidence type="ECO:0000256" key="2">
    <source>
        <dbReference type="SAM" id="MobiDB-lite"/>
    </source>
</evidence>
<dbReference type="SMART" id="SM00165">
    <property type="entry name" value="UBA"/>
    <property type="match status" value="3"/>
</dbReference>
<dbReference type="Pfam" id="PF26285">
    <property type="entry name" value="SASH1_Homeodomain"/>
    <property type="match status" value="1"/>
</dbReference>
<sequence length="619" mass="70501">MAEWSFLLSRLTNILKENKIQLWNPPYTNETKEAGPELKELSQRYSSMLNCSLADTESALEEIRCKAIQRGKGNETFKATGIATLEIHLPVCLKKQKRNRLETKLNISGKELRSQIAQQYNLQEPFIKILINKNQLNNEKTLEEQGVKHNMKVMVIEIKYTEEEAKKMAQEQDRMKKQQEESIENIKEKTKRTEKGLKILAERAETVDPETTPYLEIANQTGRSLTMPPAEKKALMLAMGYHEKGRAFLKRKDYVVALPLLLDADEHFCKCGTELLNSVDNYAVLQLDIVWCYFCLEQLDCLDDAGKKLDTAQKCFKKCYGENQERLVNIKGSYGREKALFLRLYLLQGILHFHSGRAKESRDYLLKANSLYQELFIDPAKVDSLLQLGFLPQEARLSLRACDGNVEYAASHIANTREEKAKIRKEEKKKRRARLDKINTLRSIGYSEHAASEALLQANGDLDHALQFLLANPSLLSLQSDDNPGTSDTLMIPQEYIDQLVYLGFCPEAAETALKFYEGNIELAAQTLVYHNGILPPQFLNQLKEHPPSKSDSSGSEGTASTSSTADEEKEVDLVKEILDDIPEHEEDYLDLTLEEEGHVIAKYLSYVDNKTSSEYKKT</sequence>
<dbReference type="RefSeq" id="XP_033787585.1">
    <property type="nucleotide sequence ID" value="XM_033931694.1"/>
</dbReference>
<dbReference type="InterPro" id="IPR058666">
    <property type="entry name" value="SASH1/NUB1_homeodomain"/>
</dbReference>
<dbReference type="InterPro" id="IPR015940">
    <property type="entry name" value="UBA"/>
</dbReference>
<dbReference type="GO" id="GO:2000058">
    <property type="term" value="P:regulation of ubiquitin-dependent protein catabolic process"/>
    <property type="evidence" value="ECO:0007669"/>
    <property type="project" value="TreeGrafter"/>
</dbReference>
<feature type="coiled-coil region" evidence="1">
    <location>
        <begin position="158"/>
        <end position="196"/>
    </location>
</feature>